<evidence type="ECO:0000256" key="1">
    <source>
        <dbReference type="ARBA" id="ARBA00004651"/>
    </source>
</evidence>
<evidence type="ECO:0000256" key="2">
    <source>
        <dbReference type="ARBA" id="ARBA00009212"/>
    </source>
</evidence>
<evidence type="ECO:0000256" key="5">
    <source>
        <dbReference type="ARBA" id="ARBA00022692"/>
    </source>
</evidence>
<dbReference type="RefSeq" id="WP_006776761.1">
    <property type="nucleotide sequence ID" value="NZ_BQNJ01000002.1"/>
</dbReference>
<sequence>MDKIGQAYEMLLTGAALILAVLMIISIIRSVLGPKISDRIIAVNMTGTMVIMVIAILSVYLDENYLVDVSLIYAMISFLGVVVLCKVYTGVYLQKKNRKADLGAIEDNVERQAEETGREGETGNNTEQEDLL</sequence>
<dbReference type="GeneID" id="93149485"/>
<dbReference type="GO" id="GO:0005886">
    <property type="term" value="C:plasma membrane"/>
    <property type="evidence" value="ECO:0007669"/>
    <property type="project" value="UniProtKB-SubCell"/>
</dbReference>
<evidence type="ECO:0000256" key="4">
    <source>
        <dbReference type="ARBA" id="ARBA00022475"/>
    </source>
</evidence>
<dbReference type="Proteomes" id="UP000434223">
    <property type="component" value="Unassembled WGS sequence"/>
</dbReference>
<feature type="region of interest" description="Disordered" evidence="8">
    <location>
        <begin position="110"/>
        <end position="132"/>
    </location>
</feature>
<keyword evidence="7 9" id="KW-0472">Membrane</keyword>
<comment type="subcellular location">
    <subcellularLocation>
        <location evidence="1">Cell membrane</location>
        <topology evidence="1">Multi-pass membrane protein</topology>
    </subcellularLocation>
</comment>
<dbReference type="GO" id="GO:0015385">
    <property type="term" value="F:sodium:proton antiporter activity"/>
    <property type="evidence" value="ECO:0007669"/>
    <property type="project" value="TreeGrafter"/>
</dbReference>
<evidence type="ECO:0000256" key="7">
    <source>
        <dbReference type="ARBA" id="ARBA00023136"/>
    </source>
</evidence>
<dbReference type="EMBL" id="BQNJ01000002">
    <property type="protein sequence ID" value="GKH03828.1"/>
    <property type="molecule type" value="Genomic_DNA"/>
</dbReference>
<dbReference type="Pfam" id="PF04066">
    <property type="entry name" value="MrpF_PhaF"/>
    <property type="match status" value="1"/>
</dbReference>
<feature type="compositionally biased region" description="Basic and acidic residues" evidence="8">
    <location>
        <begin position="110"/>
        <end position="121"/>
    </location>
</feature>
<evidence type="ECO:0000256" key="9">
    <source>
        <dbReference type="SAM" id="Phobius"/>
    </source>
</evidence>
<gene>
    <name evidence="10" type="ORF">CE91St55_58090</name>
    <name evidence="11" type="ORF">GNE07_02345</name>
</gene>
<evidence type="ECO:0000256" key="6">
    <source>
        <dbReference type="ARBA" id="ARBA00022989"/>
    </source>
</evidence>
<name>A0A174NT41_9FIRM</name>
<reference evidence="10" key="2">
    <citation type="submission" date="2022-01" db="EMBL/GenBank/DDBJ databases">
        <title>Novel bile acid biosynthetic pathways are enriched in the microbiome of centenarians.</title>
        <authorList>
            <person name="Sato Y."/>
            <person name="Atarashi K."/>
            <person name="Plichta R.D."/>
            <person name="Arai Y."/>
            <person name="Sasajima S."/>
            <person name="Kearney M.S."/>
            <person name="Suda W."/>
            <person name="Takeshita K."/>
            <person name="Sasaki T."/>
            <person name="Okamoto S."/>
            <person name="Skelly N.A."/>
            <person name="Okamura Y."/>
            <person name="Vlamakis H."/>
            <person name="Li Y."/>
            <person name="Tanoue T."/>
            <person name="Takei H."/>
            <person name="Nittono H."/>
            <person name="Narushima S."/>
            <person name="Irie J."/>
            <person name="Itoh H."/>
            <person name="Moriya K."/>
            <person name="Sugiura Y."/>
            <person name="Suematsu M."/>
            <person name="Moritoki N."/>
            <person name="Shibata S."/>
            <person name="Littman R.D."/>
            <person name="Fischbach A.M."/>
            <person name="Uwamino Y."/>
            <person name="Inoue T."/>
            <person name="Honda A."/>
            <person name="Hattori M."/>
            <person name="Murai T."/>
            <person name="Xavier J.R."/>
            <person name="Hirose N."/>
            <person name="Honda K."/>
        </authorList>
    </citation>
    <scope>NUCLEOTIDE SEQUENCE</scope>
    <source>
        <strain evidence="10">CE91-St55</strain>
    </source>
</reference>
<keyword evidence="4" id="KW-1003">Cell membrane</keyword>
<dbReference type="Proteomes" id="UP001055091">
    <property type="component" value="Unassembled WGS sequence"/>
</dbReference>
<keyword evidence="5 9" id="KW-0812">Transmembrane</keyword>
<dbReference type="OrthoDB" id="9799958at2"/>
<feature type="transmembrane region" description="Helical" evidence="9">
    <location>
        <begin position="6"/>
        <end position="28"/>
    </location>
</feature>
<accession>A0A174NT41</accession>
<dbReference type="InterPro" id="IPR007208">
    <property type="entry name" value="MrpF/PhaF-like"/>
</dbReference>
<comment type="caution">
    <text evidence="10">The sequence shown here is derived from an EMBL/GenBank/DDBJ whole genome shotgun (WGS) entry which is preliminary data.</text>
</comment>
<comment type="similarity">
    <text evidence="2">Belongs to the CPA3 antiporters (TC 2.A.63) subunit F family.</text>
</comment>
<feature type="transmembrane region" description="Helical" evidence="9">
    <location>
        <begin position="40"/>
        <end position="60"/>
    </location>
</feature>
<protein>
    <submittedName>
        <fullName evidence="11">Sodium:proton antiporter</fullName>
    </submittedName>
</protein>
<evidence type="ECO:0000313" key="12">
    <source>
        <dbReference type="Proteomes" id="UP000434223"/>
    </source>
</evidence>
<feature type="transmembrane region" description="Helical" evidence="9">
    <location>
        <begin position="72"/>
        <end position="93"/>
    </location>
</feature>
<dbReference type="PANTHER" id="PTHR34702:SF1">
    <property type="entry name" value="NA(+)_H(+) ANTIPORTER SUBUNIT F"/>
    <property type="match status" value="1"/>
</dbReference>
<evidence type="ECO:0000313" key="10">
    <source>
        <dbReference type="EMBL" id="GKH03828.1"/>
    </source>
</evidence>
<keyword evidence="6 9" id="KW-1133">Transmembrane helix</keyword>
<dbReference type="PANTHER" id="PTHR34702">
    <property type="entry name" value="NA(+)/H(+) ANTIPORTER SUBUNIT F1"/>
    <property type="match status" value="1"/>
</dbReference>
<dbReference type="AlphaFoldDB" id="A0A174NT41"/>
<proteinExistence type="inferred from homology"/>
<organism evidence="10 13">
    <name type="scientific">Hungatella hathewayi</name>
    <dbReference type="NCBI Taxonomy" id="154046"/>
    <lineage>
        <taxon>Bacteria</taxon>
        <taxon>Bacillati</taxon>
        <taxon>Bacillota</taxon>
        <taxon>Clostridia</taxon>
        <taxon>Lachnospirales</taxon>
        <taxon>Lachnospiraceae</taxon>
        <taxon>Hungatella</taxon>
    </lineage>
</organism>
<evidence type="ECO:0000313" key="13">
    <source>
        <dbReference type="Proteomes" id="UP001055091"/>
    </source>
</evidence>
<evidence type="ECO:0000256" key="3">
    <source>
        <dbReference type="ARBA" id="ARBA00022448"/>
    </source>
</evidence>
<evidence type="ECO:0000256" key="8">
    <source>
        <dbReference type="SAM" id="MobiDB-lite"/>
    </source>
</evidence>
<evidence type="ECO:0000313" key="11">
    <source>
        <dbReference type="EMBL" id="MUB61915.1"/>
    </source>
</evidence>
<dbReference type="EMBL" id="WNME01000001">
    <property type="protein sequence ID" value="MUB61915.1"/>
    <property type="molecule type" value="Genomic_DNA"/>
</dbReference>
<keyword evidence="3" id="KW-0813">Transport</keyword>
<reference evidence="11 12" key="1">
    <citation type="submission" date="2019-09" db="EMBL/GenBank/DDBJ databases">
        <title>Draft genome sequencing of Hungatella hathewayi 123Y-2.</title>
        <authorList>
            <person name="Lv Q."/>
            <person name="Li S."/>
        </authorList>
    </citation>
    <scope>NUCLEOTIDE SEQUENCE [LARGE SCALE GENOMIC DNA]</scope>
    <source>
        <strain evidence="11 12">123Y-2</strain>
    </source>
</reference>